<organism evidence="1 2">
    <name type="scientific">Parelaphostrongylus tenuis</name>
    <name type="common">Meningeal worm</name>
    <dbReference type="NCBI Taxonomy" id="148309"/>
    <lineage>
        <taxon>Eukaryota</taxon>
        <taxon>Metazoa</taxon>
        <taxon>Ecdysozoa</taxon>
        <taxon>Nematoda</taxon>
        <taxon>Chromadorea</taxon>
        <taxon>Rhabditida</taxon>
        <taxon>Rhabditina</taxon>
        <taxon>Rhabditomorpha</taxon>
        <taxon>Strongyloidea</taxon>
        <taxon>Metastrongylidae</taxon>
        <taxon>Parelaphostrongylus</taxon>
    </lineage>
</organism>
<accession>A0AAD5QZG6</accession>
<keyword evidence="2" id="KW-1185">Reference proteome</keyword>
<comment type="caution">
    <text evidence="1">The sequence shown here is derived from an EMBL/GenBank/DDBJ whole genome shotgun (WGS) entry which is preliminary data.</text>
</comment>
<reference evidence="1" key="1">
    <citation type="submission" date="2021-06" db="EMBL/GenBank/DDBJ databases">
        <title>Parelaphostrongylus tenuis whole genome reference sequence.</title>
        <authorList>
            <person name="Garwood T.J."/>
            <person name="Larsen P.A."/>
            <person name="Fountain-Jones N.M."/>
            <person name="Garbe J.R."/>
            <person name="Macchietto M.G."/>
            <person name="Kania S.A."/>
            <person name="Gerhold R.W."/>
            <person name="Richards J.E."/>
            <person name="Wolf T.M."/>
        </authorList>
    </citation>
    <scope>NUCLEOTIDE SEQUENCE</scope>
    <source>
        <strain evidence="1">MNPRO001-30</strain>
        <tissue evidence="1">Meninges</tissue>
    </source>
</reference>
<proteinExistence type="predicted"/>
<sequence length="62" mass="6785">MSACGDKCLLATLRLWAFINGNVNKLDETVVSSSMLPTTTFSQQQINNFNKSQFAVVSPFVA</sequence>
<name>A0AAD5QZG6_PARTN</name>
<evidence type="ECO:0000313" key="1">
    <source>
        <dbReference type="EMBL" id="KAJ1366744.1"/>
    </source>
</evidence>
<evidence type="ECO:0000313" key="2">
    <source>
        <dbReference type="Proteomes" id="UP001196413"/>
    </source>
</evidence>
<dbReference type="EMBL" id="JAHQIW010005651">
    <property type="protein sequence ID" value="KAJ1366744.1"/>
    <property type="molecule type" value="Genomic_DNA"/>
</dbReference>
<gene>
    <name evidence="1" type="ORF">KIN20_027497</name>
</gene>
<dbReference type="Proteomes" id="UP001196413">
    <property type="component" value="Unassembled WGS sequence"/>
</dbReference>
<protein>
    <submittedName>
        <fullName evidence="1">Uncharacterized protein</fullName>
    </submittedName>
</protein>
<dbReference type="AlphaFoldDB" id="A0AAD5QZG6"/>